<keyword evidence="3" id="KW-1185">Reference proteome</keyword>
<dbReference type="EMBL" id="CACVKT020003887">
    <property type="protein sequence ID" value="CAC5386749.1"/>
    <property type="molecule type" value="Genomic_DNA"/>
</dbReference>
<dbReference type="OrthoDB" id="6091698at2759"/>
<organism evidence="2 3">
    <name type="scientific">Mytilus coruscus</name>
    <name type="common">Sea mussel</name>
    <dbReference type="NCBI Taxonomy" id="42192"/>
    <lineage>
        <taxon>Eukaryota</taxon>
        <taxon>Metazoa</taxon>
        <taxon>Spiralia</taxon>
        <taxon>Lophotrochozoa</taxon>
        <taxon>Mollusca</taxon>
        <taxon>Bivalvia</taxon>
        <taxon>Autobranchia</taxon>
        <taxon>Pteriomorphia</taxon>
        <taxon>Mytilida</taxon>
        <taxon>Mytiloidea</taxon>
        <taxon>Mytilidae</taxon>
        <taxon>Mytilinae</taxon>
        <taxon>Mytilus</taxon>
    </lineage>
</organism>
<sequence length="357" mass="41421">MGSKAEPTDKSSVFKVGDNSQWWLKDTSSVDSIIKRFESHQLEERRSTTRMCMMYYITKGLANIDATSRLIPISRLSGTARSDFYQVPLSNQCTVKHTFQIEPDKRDTKLKGFTYQNFEMTGPKTCFDKCILRPECHSYNYNRALLRCEINVQAKNYSADDFKYDNGFVYIEIEKYRGNSFCYPCFDKPCKSGEICQMLSRGNNVCIKDYKSSHCEDDWLYFGGYCYNFRNIQKSWQSAQEDCKGRNSNLIKVESEVENSWIVSTFLTAQTIDLLWIGASDILNEGQWLWVSDGSNLTFSLWNDNKPNNSGTGEDCSIVKQTGMRWNDIPCDHTKQYLCKKYVYVIINLLKQNNICY</sequence>
<dbReference type="InterPro" id="IPR016186">
    <property type="entry name" value="C-type_lectin-like/link_sf"/>
</dbReference>
<proteinExistence type="predicted"/>
<evidence type="ECO:0000313" key="2">
    <source>
        <dbReference type="EMBL" id="CAC5386749.1"/>
    </source>
</evidence>
<dbReference type="InterPro" id="IPR016187">
    <property type="entry name" value="CTDL_fold"/>
</dbReference>
<feature type="domain" description="C-type lectin" evidence="1">
    <location>
        <begin position="222"/>
        <end position="340"/>
    </location>
</feature>
<accession>A0A6J8BVQ4</accession>
<dbReference type="InterPro" id="IPR001304">
    <property type="entry name" value="C-type_lectin-like"/>
</dbReference>
<protein>
    <submittedName>
        <fullName evidence="2">NCAN</fullName>
    </submittedName>
</protein>
<dbReference type="AlphaFoldDB" id="A0A6J8BVQ4"/>
<dbReference type="PROSITE" id="PS50041">
    <property type="entry name" value="C_TYPE_LECTIN_2"/>
    <property type="match status" value="1"/>
</dbReference>
<dbReference type="InterPro" id="IPR050111">
    <property type="entry name" value="C-type_lectin/snaclec_domain"/>
</dbReference>
<evidence type="ECO:0000259" key="1">
    <source>
        <dbReference type="PROSITE" id="PS50041"/>
    </source>
</evidence>
<dbReference type="SUPFAM" id="SSF56436">
    <property type="entry name" value="C-type lectin-like"/>
    <property type="match status" value="1"/>
</dbReference>
<dbReference type="SMART" id="SM00034">
    <property type="entry name" value="CLECT"/>
    <property type="match status" value="1"/>
</dbReference>
<dbReference type="InterPro" id="IPR003609">
    <property type="entry name" value="Pan_app"/>
</dbReference>
<evidence type="ECO:0000313" key="3">
    <source>
        <dbReference type="Proteomes" id="UP000507470"/>
    </source>
</evidence>
<dbReference type="Gene3D" id="3.10.100.10">
    <property type="entry name" value="Mannose-Binding Protein A, subunit A"/>
    <property type="match status" value="1"/>
</dbReference>
<dbReference type="Pfam" id="PF00059">
    <property type="entry name" value="Lectin_C"/>
    <property type="match status" value="1"/>
</dbReference>
<name>A0A6J8BVQ4_MYTCO</name>
<reference evidence="2 3" key="1">
    <citation type="submission" date="2020-06" db="EMBL/GenBank/DDBJ databases">
        <authorList>
            <person name="Li R."/>
            <person name="Bekaert M."/>
        </authorList>
    </citation>
    <scope>NUCLEOTIDE SEQUENCE [LARGE SCALE GENOMIC DNA]</scope>
    <source>
        <strain evidence="3">wild</strain>
    </source>
</reference>
<dbReference type="Pfam" id="PF00024">
    <property type="entry name" value="PAN_1"/>
    <property type="match status" value="1"/>
</dbReference>
<gene>
    <name evidence="2" type="ORF">MCOR_22151</name>
</gene>
<dbReference type="Proteomes" id="UP000507470">
    <property type="component" value="Unassembled WGS sequence"/>
</dbReference>
<dbReference type="PANTHER" id="PTHR22803">
    <property type="entry name" value="MANNOSE, PHOSPHOLIPASE, LECTIN RECEPTOR RELATED"/>
    <property type="match status" value="1"/>
</dbReference>